<dbReference type="EMBL" id="JAAGOB010000003">
    <property type="protein sequence ID" value="NED95214.1"/>
    <property type="molecule type" value="Genomic_DNA"/>
</dbReference>
<sequence length="508" mass="55239">MEIWDRLLDNRDTDDGRPVYERIADAIAAAIDSGDVAPGVRLPTVRELSRRLNVSSTTVMSVYNRLGEKGMVRGETGRGTFVNPPAQAERHRPLGRAAAQSRVPVNRRAWRRRLLAQSESRLQHAFPTAVDLMRGSPDRALYPLTELKRAYRAAVGKTTAHDLEYPRHLDLDPVLAEPILAILDRDEISATSEQLLVMNSSQQFLQLFAHMLMDQAGDEPVIAVEEPGYQTAMDTFEHAGCLLLGVPIDQHGMNPAALDDALNRGASAVLFTPRVQSPTGTSWSSARRRQLADVLAQHPDVKIFEDDHFAEASARPGGSLYSDRRLRGRVVYVRSFAKSIAPDLRVAVGVADPSVRSALNVQKSFADGWTSRIGQRTLGHLLAGDDVFQAMDRTRAAYAERRAVMLDALTSRLAGSGVTLPEASDIDGLHVWLTLPVGCSADQVAEYAAQRGFLVAPGEPFYVQPGNESHLRVNAGAAVPDLIREASSALADAVERAASSPVSAVLTP</sequence>
<dbReference type="Gene3D" id="1.10.10.10">
    <property type="entry name" value="Winged helix-like DNA-binding domain superfamily/Winged helix DNA-binding domain"/>
    <property type="match status" value="1"/>
</dbReference>
<evidence type="ECO:0000256" key="3">
    <source>
        <dbReference type="ARBA" id="ARBA00023015"/>
    </source>
</evidence>
<proteinExistence type="inferred from homology"/>
<gene>
    <name evidence="7" type="ORF">G1H11_07785</name>
</gene>
<dbReference type="PROSITE" id="PS50949">
    <property type="entry name" value="HTH_GNTR"/>
    <property type="match status" value="1"/>
</dbReference>
<name>A0A6N9YJS5_9ACTN</name>
<dbReference type="SUPFAM" id="SSF53383">
    <property type="entry name" value="PLP-dependent transferases"/>
    <property type="match status" value="1"/>
</dbReference>
<dbReference type="GO" id="GO:0008483">
    <property type="term" value="F:transaminase activity"/>
    <property type="evidence" value="ECO:0007669"/>
    <property type="project" value="UniProtKB-KW"/>
</dbReference>
<evidence type="ECO:0000313" key="8">
    <source>
        <dbReference type="Proteomes" id="UP000469185"/>
    </source>
</evidence>
<dbReference type="InterPro" id="IPR015424">
    <property type="entry name" value="PyrdxlP-dep_Trfase"/>
</dbReference>
<accession>A0A6N9YJS5</accession>
<dbReference type="Pfam" id="PF00155">
    <property type="entry name" value="Aminotran_1_2"/>
    <property type="match status" value="1"/>
</dbReference>
<dbReference type="Pfam" id="PF00392">
    <property type="entry name" value="GntR"/>
    <property type="match status" value="1"/>
</dbReference>
<dbReference type="InterPro" id="IPR004839">
    <property type="entry name" value="Aminotransferase_I/II_large"/>
</dbReference>
<dbReference type="SUPFAM" id="SSF46785">
    <property type="entry name" value="Winged helix' DNA-binding domain"/>
    <property type="match status" value="1"/>
</dbReference>
<comment type="caution">
    <text evidence="7">The sequence shown here is derived from an EMBL/GenBank/DDBJ whole genome shotgun (WGS) entry which is preliminary data.</text>
</comment>
<dbReference type="RefSeq" id="WP_163817672.1">
    <property type="nucleotide sequence ID" value="NZ_JAAGOB010000003.1"/>
</dbReference>
<keyword evidence="3" id="KW-0805">Transcription regulation</keyword>
<keyword evidence="7" id="KW-0808">Transferase</keyword>
<dbReference type="Gene3D" id="3.40.640.10">
    <property type="entry name" value="Type I PLP-dependent aspartate aminotransferase-like (Major domain)"/>
    <property type="match status" value="1"/>
</dbReference>
<dbReference type="GO" id="GO:0030170">
    <property type="term" value="F:pyridoxal phosphate binding"/>
    <property type="evidence" value="ECO:0007669"/>
    <property type="project" value="InterPro"/>
</dbReference>
<dbReference type="Proteomes" id="UP000469185">
    <property type="component" value="Unassembled WGS sequence"/>
</dbReference>
<evidence type="ECO:0000256" key="4">
    <source>
        <dbReference type="ARBA" id="ARBA00023125"/>
    </source>
</evidence>
<dbReference type="PANTHER" id="PTHR46577:SF2">
    <property type="entry name" value="TRANSCRIPTIONAL REGULATORY PROTEIN"/>
    <property type="match status" value="1"/>
</dbReference>
<comment type="similarity">
    <text evidence="1">In the C-terminal section; belongs to the class-I pyridoxal-phosphate-dependent aminotransferase family.</text>
</comment>
<dbReference type="SMART" id="SM00345">
    <property type="entry name" value="HTH_GNTR"/>
    <property type="match status" value="1"/>
</dbReference>
<organism evidence="7 8">
    <name type="scientific">Phytoactinopolyspora alkaliphila</name>
    <dbReference type="NCBI Taxonomy" id="1783498"/>
    <lineage>
        <taxon>Bacteria</taxon>
        <taxon>Bacillati</taxon>
        <taxon>Actinomycetota</taxon>
        <taxon>Actinomycetes</taxon>
        <taxon>Jiangellales</taxon>
        <taxon>Jiangellaceae</taxon>
        <taxon>Phytoactinopolyspora</taxon>
    </lineage>
</organism>
<evidence type="ECO:0000313" key="7">
    <source>
        <dbReference type="EMBL" id="NED95214.1"/>
    </source>
</evidence>
<dbReference type="InterPro" id="IPR036390">
    <property type="entry name" value="WH_DNA-bd_sf"/>
</dbReference>
<evidence type="ECO:0000256" key="2">
    <source>
        <dbReference type="ARBA" id="ARBA00022898"/>
    </source>
</evidence>
<evidence type="ECO:0000259" key="6">
    <source>
        <dbReference type="PROSITE" id="PS50949"/>
    </source>
</evidence>
<keyword evidence="4" id="KW-0238">DNA-binding</keyword>
<dbReference type="InterPro" id="IPR000524">
    <property type="entry name" value="Tscrpt_reg_HTH_GntR"/>
</dbReference>
<dbReference type="GO" id="GO:0003677">
    <property type="term" value="F:DNA binding"/>
    <property type="evidence" value="ECO:0007669"/>
    <property type="project" value="UniProtKB-KW"/>
</dbReference>
<keyword evidence="7" id="KW-0032">Aminotransferase</keyword>
<dbReference type="CDD" id="cd00609">
    <property type="entry name" value="AAT_like"/>
    <property type="match status" value="1"/>
</dbReference>
<dbReference type="CDD" id="cd07377">
    <property type="entry name" value="WHTH_GntR"/>
    <property type="match status" value="1"/>
</dbReference>
<reference evidence="7 8" key="1">
    <citation type="submission" date="2020-02" db="EMBL/GenBank/DDBJ databases">
        <authorList>
            <person name="Li X.-J."/>
            <person name="Feng X.-M."/>
        </authorList>
    </citation>
    <scope>NUCLEOTIDE SEQUENCE [LARGE SCALE GENOMIC DNA]</scope>
    <source>
        <strain evidence="7 8">CGMCC 4.7225</strain>
    </source>
</reference>
<protein>
    <submittedName>
        <fullName evidence="7">PLP-dependent aminotransferase family protein</fullName>
    </submittedName>
</protein>
<dbReference type="InterPro" id="IPR051446">
    <property type="entry name" value="HTH_trans_reg/aminotransferase"/>
</dbReference>
<evidence type="ECO:0000256" key="5">
    <source>
        <dbReference type="ARBA" id="ARBA00023163"/>
    </source>
</evidence>
<dbReference type="GO" id="GO:0003700">
    <property type="term" value="F:DNA-binding transcription factor activity"/>
    <property type="evidence" value="ECO:0007669"/>
    <property type="project" value="InterPro"/>
</dbReference>
<dbReference type="AlphaFoldDB" id="A0A6N9YJS5"/>
<keyword evidence="5" id="KW-0804">Transcription</keyword>
<dbReference type="PANTHER" id="PTHR46577">
    <property type="entry name" value="HTH-TYPE TRANSCRIPTIONAL REGULATORY PROTEIN GABR"/>
    <property type="match status" value="1"/>
</dbReference>
<dbReference type="InterPro" id="IPR015421">
    <property type="entry name" value="PyrdxlP-dep_Trfase_major"/>
</dbReference>
<dbReference type="InterPro" id="IPR036388">
    <property type="entry name" value="WH-like_DNA-bd_sf"/>
</dbReference>
<feature type="domain" description="HTH gntR-type" evidence="6">
    <location>
        <begin position="17"/>
        <end position="85"/>
    </location>
</feature>
<keyword evidence="8" id="KW-1185">Reference proteome</keyword>
<evidence type="ECO:0000256" key="1">
    <source>
        <dbReference type="ARBA" id="ARBA00005384"/>
    </source>
</evidence>
<keyword evidence="2" id="KW-0663">Pyridoxal phosphate</keyword>